<accession>A0A166UH06</accession>
<feature type="compositionally biased region" description="Low complexity" evidence="2">
    <location>
        <begin position="28"/>
        <end position="56"/>
    </location>
</feature>
<proteinExistence type="predicted"/>
<dbReference type="Proteomes" id="UP000078544">
    <property type="component" value="Unassembled WGS sequence"/>
</dbReference>
<keyword evidence="1" id="KW-0833">Ubl conjugation pathway</keyword>
<evidence type="ECO:0000256" key="1">
    <source>
        <dbReference type="ARBA" id="ARBA00022786"/>
    </source>
</evidence>
<dbReference type="AlphaFoldDB" id="A0A166UH06"/>
<feature type="compositionally biased region" description="Basic and acidic residues" evidence="2">
    <location>
        <begin position="71"/>
        <end position="81"/>
    </location>
</feature>
<feature type="region of interest" description="Disordered" evidence="2">
    <location>
        <begin position="22"/>
        <end position="88"/>
    </location>
</feature>
<dbReference type="InterPro" id="IPR018860">
    <property type="entry name" value="APC_suCDC26"/>
</dbReference>
<protein>
    <submittedName>
        <fullName evidence="3">Anaphase-promoting complex, subunit CDC26</fullName>
    </submittedName>
</protein>
<dbReference type="GO" id="GO:0005680">
    <property type="term" value="C:anaphase-promoting complex"/>
    <property type="evidence" value="ECO:0007669"/>
    <property type="project" value="InterPro"/>
</dbReference>
<dbReference type="EMBL" id="AZGY01000002">
    <property type="protein sequence ID" value="OAA32490.1"/>
    <property type="molecule type" value="Genomic_DNA"/>
</dbReference>
<dbReference type="GO" id="GO:0031145">
    <property type="term" value="P:anaphase-promoting complex-dependent catabolic process"/>
    <property type="evidence" value="ECO:0007669"/>
    <property type="project" value="InterPro"/>
</dbReference>
<gene>
    <name evidence="3" type="ORF">AAL_01822</name>
</gene>
<comment type="caution">
    <text evidence="3">The sequence shown here is derived from an EMBL/GenBank/DDBJ whole genome shotgun (WGS) entry which is preliminary data.</text>
</comment>
<reference evidence="3 4" key="1">
    <citation type="journal article" date="2016" name="Genome Biol. Evol.">
        <title>Divergent and convergent evolution of fungal pathogenicity.</title>
        <authorList>
            <person name="Shang Y."/>
            <person name="Xiao G."/>
            <person name="Zheng P."/>
            <person name="Cen K."/>
            <person name="Zhan S."/>
            <person name="Wang C."/>
        </authorList>
    </citation>
    <scope>NUCLEOTIDE SEQUENCE [LARGE SCALE GENOMIC DNA]</scope>
    <source>
        <strain evidence="3 4">RCEF 2490</strain>
    </source>
</reference>
<evidence type="ECO:0000256" key="2">
    <source>
        <dbReference type="SAM" id="MobiDB-lite"/>
    </source>
</evidence>
<organism evidence="3 4">
    <name type="scientific">Moelleriella libera RCEF 2490</name>
    <dbReference type="NCBI Taxonomy" id="1081109"/>
    <lineage>
        <taxon>Eukaryota</taxon>
        <taxon>Fungi</taxon>
        <taxon>Dikarya</taxon>
        <taxon>Ascomycota</taxon>
        <taxon>Pezizomycotina</taxon>
        <taxon>Sordariomycetes</taxon>
        <taxon>Hypocreomycetidae</taxon>
        <taxon>Hypocreales</taxon>
        <taxon>Clavicipitaceae</taxon>
        <taxon>Moelleriella</taxon>
    </lineage>
</organism>
<evidence type="ECO:0000313" key="3">
    <source>
        <dbReference type="EMBL" id="OAA32490.1"/>
    </source>
</evidence>
<name>A0A166UH06_9HYPO</name>
<sequence length="88" mass="9665">MLRRPATVLQITADDIADYEGRRETAVSAQQQQREAQASAQAQAQAQENSEAQAQEMEGVRDAAPDQQAEAVRRSRDERIGVKAKRGA</sequence>
<keyword evidence="4" id="KW-1185">Reference proteome</keyword>
<evidence type="ECO:0000313" key="4">
    <source>
        <dbReference type="Proteomes" id="UP000078544"/>
    </source>
</evidence>
<dbReference type="Pfam" id="PF10471">
    <property type="entry name" value="ANAPC_CDC26"/>
    <property type="match status" value="1"/>
</dbReference>
<dbReference type="OrthoDB" id="4961522at2759"/>